<protein>
    <recommendedName>
        <fullName evidence="7">AlgX/AlgJ SGNH hydrolase-like domain-containing protein</fullName>
    </recommendedName>
</protein>
<evidence type="ECO:0000259" key="7">
    <source>
        <dbReference type="Pfam" id="PF16822"/>
    </source>
</evidence>
<dbReference type="UniPathway" id="UPA00286"/>
<reference evidence="8 9" key="1">
    <citation type="submission" date="2019-06" db="EMBL/GenBank/DDBJ databases">
        <title>Complete genome of Microbacterium foliorum M2.</title>
        <authorList>
            <person name="Cao G."/>
        </authorList>
    </citation>
    <scope>NUCLEOTIDE SEQUENCE [LARGE SCALE GENOMIC DNA]</scope>
    <source>
        <strain evidence="8 9">M2</strain>
    </source>
</reference>
<dbReference type="GO" id="GO:0042121">
    <property type="term" value="P:alginic acid biosynthetic process"/>
    <property type="evidence" value="ECO:0007669"/>
    <property type="project" value="UniProtKB-UniPathway"/>
</dbReference>
<sequence>MSLGNDGLAVLKKAAVEELDGVSSPALWSRAERDAVKPQVEAGNLSPMLLPAGLPSTDGSAVIGLRGHLFLTGGSNSLLSLYHEPVDDALMSRVDRWMDVLDQRREECDARGMRFVQTIIPEKLTVLRDDAPLDIEGASPVLQEIESRLRDADFYVSGLSPFEQWSDVDDPYLMTDTHFSAVGAQRMFSALAAQIDPQLVPLTDAVRMYQFRYAVGDLTGRFGLPVYSRIVEPSDDELAAYAGGITMVEKHFPAEGGMRGRRFRWTNSTAPSPLRVLVFGNSFFGTGDFAGYLSWWGKHLFREFHFHWGPDVDWDLVDELRPDVVLGQTVERFLNRVPAV</sequence>
<evidence type="ECO:0000256" key="5">
    <source>
        <dbReference type="ARBA" id="ARBA00022764"/>
    </source>
</evidence>
<dbReference type="OrthoDB" id="5243588at2"/>
<accession>A0A4Y5YRK9</accession>
<evidence type="ECO:0000313" key="8">
    <source>
        <dbReference type="EMBL" id="QDE35521.1"/>
    </source>
</evidence>
<proteinExistence type="predicted"/>
<dbReference type="RefSeq" id="WP_140037703.1">
    <property type="nucleotide sequence ID" value="NZ_CP041040.1"/>
</dbReference>
<dbReference type="InterPro" id="IPR031811">
    <property type="entry name" value="ALGX/ALGJ_SGNH-like"/>
</dbReference>
<evidence type="ECO:0000256" key="3">
    <source>
        <dbReference type="ARBA" id="ARBA00022679"/>
    </source>
</evidence>
<gene>
    <name evidence="8" type="ORF">FIV50_12435</name>
</gene>
<dbReference type="EMBL" id="CP041040">
    <property type="protein sequence ID" value="QDE35521.1"/>
    <property type="molecule type" value="Genomic_DNA"/>
</dbReference>
<evidence type="ECO:0000256" key="1">
    <source>
        <dbReference type="ARBA" id="ARBA00004418"/>
    </source>
</evidence>
<comment type="pathway">
    <text evidence="2">Glycan biosynthesis; alginate biosynthesis.</text>
</comment>
<comment type="subcellular location">
    <subcellularLocation>
        <location evidence="1">Periplasm</location>
    </subcellularLocation>
</comment>
<keyword evidence="3" id="KW-0808">Transferase</keyword>
<dbReference type="GO" id="GO:0042597">
    <property type="term" value="C:periplasmic space"/>
    <property type="evidence" value="ECO:0007669"/>
    <property type="project" value="UniProtKB-SubCell"/>
</dbReference>
<dbReference type="GO" id="GO:0016740">
    <property type="term" value="F:transferase activity"/>
    <property type="evidence" value="ECO:0007669"/>
    <property type="project" value="UniProtKB-KW"/>
</dbReference>
<evidence type="ECO:0000313" key="9">
    <source>
        <dbReference type="Proteomes" id="UP000316125"/>
    </source>
</evidence>
<dbReference type="AlphaFoldDB" id="A0A4Y5YRK9"/>
<feature type="domain" description="AlgX/AlgJ SGNH hydrolase-like" evidence="7">
    <location>
        <begin position="99"/>
        <end position="234"/>
    </location>
</feature>
<evidence type="ECO:0000256" key="6">
    <source>
        <dbReference type="ARBA" id="ARBA00022841"/>
    </source>
</evidence>
<name>A0A4Y5YRK9_9MICO</name>
<evidence type="ECO:0000256" key="4">
    <source>
        <dbReference type="ARBA" id="ARBA00022729"/>
    </source>
</evidence>
<keyword evidence="5" id="KW-0574">Periplasm</keyword>
<dbReference type="Proteomes" id="UP000316125">
    <property type="component" value="Chromosome"/>
</dbReference>
<organism evidence="8 9">
    <name type="scientific">Microbacterium foliorum</name>
    <dbReference type="NCBI Taxonomy" id="104336"/>
    <lineage>
        <taxon>Bacteria</taxon>
        <taxon>Bacillati</taxon>
        <taxon>Actinomycetota</taxon>
        <taxon>Actinomycetes</taxon>
        <taxon>Micrococcales</taxon>
        <taxon>Microbacteriaceae</taxon>
        <taxon>Microbacterium</taxon>
    </lineage>
</organism>
<evidence type="ECO:0000256" key="2">
    <source>
        <dbReference type="ARBA" id="ARBA00005182"/>
    </source>
</evidence>
<keyword evidence="6" id="KW-0016">Alginate biosynthesis</keyword>
<dbReference type="Pfam" id="PF16822">
    <property type="entry name" value="ALGX"/>
    <property type="match status" value="1"/>
</dbReference>
<keyword evidence="4" id="KW-0732">Signal</keyword>